<dbReference type="EMBL" id="KV748243">
    <property type="protein sequence ID" value="OCK88453.1"/>
    <property type="molecule type" value="Genomic_DNA"/>
</dbReference>
<protein>
    <submittedName>
        <fullName evidence="1">Uncharacterized protein</fullName>
    </submittedName>
</protein>
<evidence type="ECO:0000313" key="1">
    <source>
        <dbReference type="EMBL" id="OCK88453.1"/>
    </source>
</evidence>
<organism evidence="1 2">
    <name type="scientific">Cenococcum geophilum 1.58</name>
    <dbReference type="NCBI Taxonomy" id="794803"/>
    <lineage>
        <taxon>Eukaryota</taxon>
        <taxon>Fungi</taxon>
        <taxon>Dikarya</taxon>
        <taxon>Ascomycota</taxon>
        <taxon>Pezizomycotina</taxon>
        <taxon>Dothideomycetes</taxon>
        <taxon>Pleosporomycetidae</taxon>
        <taxon>Gloniales</taxon>
        <taxon>Gloniaceae</taxon>
        <taxon>Cenococcum</taxon>
    </lineage>
</organism>
<reference evidence="1 2" key="1">
    <citation type="journal article" date="2016" name="Nat. Commun.">
        <title>Ectomycorrhizal ecology is imprinted in the genome of the dominant symbiotic fungus Cenococcum geophilum.</title>
        <authorList>
            <consortium name="DOE Joint Genome Institute"/>
            <person name="Peter M."/>
            <person name="Kohler A."/>
            <person name="Ohm R.A."/>
            <person name="Kuo A."/>
            <person name="Krutzmann J."/>
            <person name="Morin E."/>
            <person name="Arend M."/>
            <person name="Barry K.W."/>
            <person name="Binder M."/>
            <person name="Choi C."/>
            <person name="Clum A."/>
            <person name="Copeland A."/>
            <person name="Grisel N."/>
            <person name="Haridas S."/>
            <person name="Kipfer T."/>
            <person name="LaButti K."/>
            <person name="Lindquist E."/>
            <person name="Lipzen A."/>
            <person name="Maire R."/>
            <person name="Meier B."/>
            <person name="Mihaltcheva S."/>
            <person name="Molinier V."/>
            <person name="Murat C."/>
            <person name="Poggeler S."/>
            <person name="Quandt C.A."/>
            <person name="Sperisen C."/>
            <person name="Tritt A."/>
            <person name="Tisserant E."/>
            <person name="Crous P.W."/>
            <person name="Henrissat B."/>
            <person name="Nehls U."/>
            <person name="Egli S."/>
            <person name="Spatafora J.W."/>
            <person name="Grigoriev I.V."/>
            <person name="Martin F.M."/>
        </authorList>
    </citation>
    <scope>NUCLEOTIDE SEQUENCE [LARGE SCALE GENOMIC DNA]</scope>
    <source>
        <strain evidence="1 2">1.58</strain>
    </source>
</reference>
<proteinExistence type="predicted"/>
<dbReference type="Proteomes" id="UP000250078">
    <property type="component" value="Unassembled WGS sequence"/>
</dbReference>
<sequence length="218" mass="24063">MPSQPGVAAEPAQKPTIFLLSLENQPWFDEMYDKLIDALANRAEVKRSSNSNSAVQYLANNSPSAIIITDPGITVESNREALDKLKTYISNGGTAIFGCNFSSFVKSTVMDALWRSTFDVPWQYGDYHRTTVYLNHQAATKLKSSPEHLKPEYSQKAVFLKGVDSADALYLPSAESVTQSHVFASGPVDKEQTPVAWAKFEKGWIGYIGDVNAEEGIY</sequence>
<accession>A0ACC8EQ21</accession>
<name>A0ACC8EQ21_9PEZI</name>
<evidence type="ECO:0000313" key="2">
    <source>
        <dbReference type="Proteomes" id="UP000250078"/>
    </source>
</evidence>
<gene>
    <name evidence="1" type="ORF">K441DRAFT_700602</name>
</gene>
<keyword evidence="2" id="KW-1185">Reference proteome</keyword>